<feature type="transmembrane region" description="Helical" evidence="9">
    <location>
        <begin position="71"/>
        <end position="92"/>
    </location>
</feature>
<dbReference type="PIRSF" id="PIRSF023381">
    <property type="entry name" value="MannP-dilichol_defect-1p"/>
    <property type="match status" value="1"/>
</dbReference>
<dbReference type="AlphaFoldDB" id="A0AAD1URE0"/>
<evidence type="ECO:0000313" key="11">
    <source>
        <dbReference type="EMBL" id="CAI2372453.1"/>
    </source>
</evidence>
<dbReference type="PANTHER" id="PTHR12226:SF2">
    <property type="entry name" value="MANNOSE-P-DOLICHOL UTILIZATION DEFECT 1 PROTEIN"/>
    <property type="match status" value="1"/>
</dbReference>
<dbReference type="PANTHER" id="PTHR12226">
    <property type="entry name" value="MANNOSE-P-DOLICHOL UTILIZATION DEFECT 1 LEC35 -RELATED"/>
    <property type="match status" value="1"/>
</dbReference>
<keyword evidence="2" id="KW-0813">Transport</keyword>
<feature type="transmembrane region" description="Helical" evidence="9">
    <location>
        <begin position="128"/>
        <end position="147"/>
    </location>
</feature>
<dbReference type="GO" id="GO:0016020">
    <property type="term" value="C:membrane"/>
    <property type="evidence" value="ECO:0007669"/>
    <property type="project" value="UniProtKB-SubCell"/>
</dbReference>
<dbReference type="SMART" id="SM00679">
    <property type="entry name" value="CTNS"/>
    <property type="match status" value="2"/>
</dbReference>
<feature type="transmembrane region" description="Helical" evidence="9">
    <location>
        <begin position="240"/>
        <end position="264"/>
    </location>
</feature>
<evidence type="ECO:0000256" key="5">
    <source>
        <dbReference type="ARBA" id="ARBA00022989"/>
    </source>
</evidence>
<feature type="transmembrane region" description="Helical" evidence="9">
    <location>
        <begin position="104"/>
        <end position="122"/>
    </location>
</feature>
<evidence type="ECO:0000256" key="2">
    <source>
        <dbReference type="ARBA" id="ARBA00022448"/>
    </source>
</evidence>
<dbReference type="InterPro" id="IPR006603">
    <property type="entry name" value="PQ-loop_rpt"/>
</dbReference>
<dbReference type="Pfam" id="PF04193">
    <property type="entry name" value="PQ-loop"/>
    <property type="match status" value="2"/>
</dbReference>
<keyword evidence="12" id="KW-1185">Reference proteome</keyword>
<evidence type="ECO:0000256" key="10">
    <source>
        <dbReference type="SAM" id="SignalP"/>
    </source>
</evidence>
<protein>
    <recommendedName>
        <fullName evidence="8">Mannose-P-dolichol utilization defect 1 protein homolog</fullName>
    </recommendedName>
</protein>
<organism evidence="11 12">
    <name type="scientific">Euplotes crassus</name>
    <dbReference type="NCBI Taxonomy" id="5936"/>
    <lineage>
        <taxon>Eukaryota</taxon>
        <taxon>Sar</taxon>
        <taxon>Alveolata</taxon>
        <taxon>Ciliophora</taxon>
        <taxon>Intramacronucleata</taxon>
        <taxon>Spirotrichea</taxon>
        <taxon>Hypotrichia</taxon>
        <taxon>Euplotida</taxon>
        <taxon>Euplotidae</taxon>
        <taxon>Moneuplotes</taxon>
    </lineage>
</organism>
<evidence type="ECO:0000256" key="7">
    <source>
        <dbReference type="ARBA" id="ARBA00038475"/>
    </source>
</evidence>
<gene>
    <name evidence="11" type="ORF">ECRASSUSDP1_LOCUS13783</name>
</gene>
<keyword evidence="4" id="KW-0677">Repeat</keyword>
<proteinExistence type="inferred from homology"/>
<evidence type="ECO:0000256" key="3">
    <source>
        <dbReference type="ARBA" id="ARBA00022692"/>
    </source>
</evidence>
<keyword evidence="6 8" id="KW-0472">Membrane</keyword>
<feature type="signal peptide" evidence="10">
    <location>
        <begin position="1"/>
        <end position="23"/>
    </location>
</feature>
<evidence type="ECO:0000256" key="1">
    <source>
        <dbReference type="ARBA" id="ARBA00004141"/>
    </source>
</evidence>
<dbReference type="Proteomes" id="UP001295684">
    <property type="component" value="Unassembled WGS sequence"/>
</dbReference>
<keyword evidence="3 8" id="KW-0812">Transmembrane</keyword>
<name>A0AAD1URE0_EUPCR</name>
<reference evidence="11" key="1">
    <citation type="submission" date="2023-07" db="EMBL/GenBank/DDBJ databases">
        <authorList>
            <consortium name="AG Swart"/>
            <person name="Singh M."/>
            <person name="Singh A."/>
            <person name="Seah K."/>
            <person name="Emmerich C."/>
        </authorList>
    </citation>
    <scope>NUCLEOTIDE SEQUENCE</scope>
    <source>
        <strain evidence="11">DP1</strain>
    </source>
</reference>
<evidence type="ECO:0000256" key="9">
    <source>
        <dbReference type="SAM" id="Phobius"/>
    </source>
</evidence>
<dbReference type="InterPro" id="IPR016817">
    <property type="entry name" value="MannP-dilichol_defect-1"/>
</dbReference>
<accession>A0AAD1URE0</accession>
<keyword evidence="5 8" id="KW-1133">Transmembrane helix</keyword>
<evidence type="ECO:0000256" key="6">
    <source>
        <dbReference type="ARBA" id="ARBA00023136"/>
    </source>
</evidence>
<comment type="caution">
    <text evidence="11">The sequence shown here is derived from an EMBL/GenBank/DDBJ whole genome shotgun (WGS) entry which is preliminary data.</text>
</comment>
<comment type="similarity">
    <text evidence="7 8">Belongs to the MPDU1 (TC 2.A.43.3) family.</text>
</comment>
<evidence type="ECO:0000313" key="12">
    <source>
        <dbReference type="Proteomes" id="UP001295684"/>
    </source>
</evidence>
<feature type="chain" id="PRO_5041967256" description="Mannose-P-dolichol utilization defect 1 protein homolog" evidence="10">
    <location>
        <begin position="24"/>
        <end position="292"/>
    </location>
</feature>
<sequence length="292" mass="33299">MKFEGKILCILALTLALVTATSANTQKIDEELKNKNSKFVLLFFREDCYNEFWKLNIFHEDCISITISKGLGYGIIFGAALVKAPQVLNIVLAKSGKGILASMFYMECFMHIISGCYNIHLASPFSVYGENFCLLVQNILLIALLWVYERRATSDTSKIIISFVIVSSLLILWLDIFVPEYIWKLLMNVQIFMVAYSRLPQILENHRTKFTGELSSVMFLLNTLGNLARTFTFIKETQDLLNIFTSGLSAILNFSIFIQIVLYWKNGTPNKESNELRAFKHEILPKDVETDA</sequence>
<evidence type="ECO:0000256" key="8">
    <source>
        <dbReference type="PIRNR" id="PIRNR023381"/>
    </source>
</evidence>
<keyword evidence="10" id="KW-0732">Signal</keyword>
<dbReference type="Gene3D" id="1.20.1280.290">
    <property type="match status" value="2"/>
</dbReference>
<dbReference type="EMBL" id="CAMPGE010013740">
    <property type="protein sequence ID" value="CAI2372453.1"/>
    <property type="molecule type" value="Genomic_DNA"/>
</dbReference>
<evidence type="ECO:0000256" key="4">
    <source>
        <dbReference type="ARBA" id="ARBA00022737"/>
    </source>
</evidence>
<comment type="subcellular location">
    <subcellularLocation>
        <location evidence="1 8">Membrane</location>
        <topology evidence="1 8">Multi-pass membrane protein</topology>
    </subcellularLocation>
</comment>
<feature type="transmembrane region" description="Helical" evidence="9">
    <location>
        <begin position="159"/>
        <end position="176"/>
    </location>
</feature>
<feature type="transmembrane region" description="Helical" evidence="9">
    <location>
        <begin position="211"/>
        <end position="228"/>
    </location>
</feature>